<feature type="binding site" evidence="5">
    <location>
        <position position="105"/>
    </location>
    <ligand>
        <name>FAD</name>
        <dbReference type="ChEBI" id="CHEBI:57692"/>
    </ligand>
</feature>
<accession>A0ABW3FWF8</accession>
<proteinExistence type="inferred from homology"/>
<dbReference type="SUPFAM" id="SSF51905">
    <property type="entry name" value="FAD/NAD(P)-binding domain"/>
    <property type="match status" value="1"/>
</dbReference>
<protein>
    <recommendedName>
        <fullName evidence="5">Flavin-dependent monooxygenase</fullName>
    </recommendedName>
    <alternativeName>
        <fullName evidence="5">TetX monooxygenase</fullName>
        <shortName evidence="5">TetX</shortName>
        <ecNumber evidence="5">1.14.13.-</ecNumber>
    </alternativeName>
</protein>
<dbReference type="Pfam" id="PF01494">
    <property type="entry name" value="FAD_binding_3"/>
    <property type="match status" value="2"/>
</dbReference>
<evidence type="ECO:0000313" key="7">
    <source>
        <dbReference type="EMBL" id="MFD0921858.1"/>
    </source>
</evidence>
<comment type="subcellular location">
    <subcellularLocation>
        <location evidence="5">Cytoplasm</location>
    </subcellularLocation>
</comment>
<feature type="binding site" evidence="5">
    <location>
        <position position="49"/>
    </location>
    <ligand>
        <name>FAD</name>
        <dbReference type="ChEBI" id="CHEBI:57692"/>
    </ligand>
</feature>
<name>A0ABW3FWF8_9PSEU</name>
<feature type="binding site" evidence="5">
    <location>
        <position position="42"/>
    </location>
    <ligand>
        <name>NADPH</name>
        <dbReference type="ChEBI" id="CHEBI:57783"/>
    </ligand>
</feature>
<keyword evidence="1 5" id="KW-0285">Flavoprotein</keyword>
<comment type="catalytic activity">
    <reaction evidence="5">
        <text>a tetracycline + NADPH + O2 + H(+) = an 11a-hydroxytetracycline + NADP(+) + H2O</text>
        <dbReference type="Rhea" id="RHEA:61444"/>
        <dbReference type="ChEBI" id="CHEBI:15377"/>
        <dbReference type="ChEBI" id="CHEBI:15378"/>
        <dbReference type="ChEBI" id="CHEBI:15379"/>
        <dbReference type="ChEBI" id="CHEBI:57783"/>
        <dbReference type="ChEBI" id="CHEBI:58349"/>
        <dbReference type="ChEBI" id="CHEBI:144644"/>
        <dbReference type="ChEBI" id="CHEBI:144645"/>
    </reaction>
</comment>
<evidence type="ECO:0000313" key="8">
    <source>
        <dbReference type="Proteomes" id="UP001597018"/>
    </source>
</evidence>
<dbReference type="InterPro" id="IPR036188">
    <property type="entry name" value="FAD/NAD-bd_sf"/>
</dbReference>
<keyword evidence="4 5" id="KW-0503">Monooxygenase</keyword>
<comment type="subunit">
    <text evidence="5">Monomer.</text>
</comment>
<dbReference type="PANTHER" id="PTHR46972:SF1">
    <property type="entry name" value="FAD DEPENDENT OXIDOREDUCTASE DOMAIN-CONTAINING PROTEIN"/>
    <property type="match status" value="1"/>
</dbReference>
<dbReference type="HAMAP" id="MF_00845">
    <property type="entry name" value="TetX_monooxygenase"/>
    <property type="match status" value="1"/>
</dbReference>
<dbReference type="PANTHER" id="PTHR46972">
    <property type="entry name" value="MONOOXYGENASE ASQM-RELATED"/>
    <property type="match status" value="1"/>
</dbReference>
<dbReference type="Proteomes" id="UP001597018">
    <property type="component" value="Unassembled WGS sequence"/>
</dbReference>
<dbReference type="RefSeq" id="WP_345601798.1">
    <property type="nucleotide sequence ID" value="NZ_BAABLT010000051.1"/>
</dbReference>
<comment type="function">
    <text evidence="5">An FAD-requiring monooxygenase active on some tetracycline antibiotic derivatives, which leads to their inactivation. Hydroxylates carbon 11a of tetracycline and some analogs.</text>
</comment>
<dbReference type="InterPro" id="IPR002938">
    <property type="entry name" value="FAD-bd"/>
</dbReference>
<feature type="binding site" evidence="5">
    <location>
        <position position="297"/>
    </location>
    <ligand>
        <name>FAD</name>
        <dbReference type="ChEBI" id="CHEBI:57692"/>
    </ligand>
</feature>
<reference evidence="8" key="1">
    <citation type="journal article" date="2019" name="Int. J. Syst. Evol. Microbiol.">
        <title>The Global Catalogue of Microorganisms (GCM) 10K type strain sequencing project: providing services to taxonomists for standard genome sequencing and annotation.</title>
        <authorList>
            <consortium name="The Broad Institute Genomics Platform"/>
            <consortium name="The Broad Institute Genome Sequencing Center for Infectious Disease"/>
            <person name="Wu L."/>
            <person name="Ma J."/>
        </authorList>
    </citation>
    <scope>NUCLEOTIDE SEQUENCE [LARGE SCALE GENOMIC DNA]</scope>
    <source>
        <strain evidence="8">CCUG 56401</strain>
    </source>
</reference>
<evidence type="ECO:0000256" key="2">
    <source>
        <dbReference type="ARBA" id="ARBA00022827"/>
    </source>
</evidence>
<evidence type="ECO:0000256" key="1">
    <source>
        <dbReference type="ARBA" id="ARBA00022630"/>
    </source>
</evidence>
<comment type="cofactor">
    <cofactor evidence="5">
        <name>FAD</name>
        <dbReference type="ChEBI" id="CHEBI:57692"/>
    </cofactor>
</comment>
<organism evidence="7 8">
    <name type="scientific">Saccharopolyspora rosea</name>
    <dbReference type="NCBI Taxonomy" id="524884"/>
    <lineage>
        <taxon>Bacteria</taxon>
        <taxon>Bacillati</taxon>
        <taxon>Actinomycetota</taxon>
        <taxon>Actinomycetes</taxon>
        <taxon>Pseudonocardiales</taxon>
        <taxon>Pseudonocardiaceae</taxon>
        <taxon>Saccharopolyspora</taxon>
    </lineage>
</organism>
<evidence type="ECO:0000256" key="5">
    <source>
        <dbReference type="HAMAP-Rule" id="MF_00845"/>
    </source>
</evidence>
<comment type="domain">
    <text evidence="5">Consists of an N-terminal FAD-binding domain with a Rossman fold and a C-terminal substrate-binding domain.</text>
</comment>
<evidence type="ECO:0000256" key="4">
    <source>
        <dbReference type="ARBA" id="ARBA00023033"/>
    </source>
</evidence>
<keyword evidence="3 5" id="KW-0560">Oxidoreductase</keyword>
<keyword evidence="5" id="KW-0963">Cytoplasm</keyword>
<evidence type="ECO:0000259" key="6">
    <source>
        <dbReference type="Pfam" id="PF01494"/>
    </source>
</evidence>
<keyword evidence="5" id="KW-0521">NADP</keyword>
<dbReference type="EMBL" id="JBHTIW010000016">
    <property type="protein sequence ID" value="MFD0921858.1"/>
    <property type="molecule type" value="Genomic_DNA"/>
</dbReference>
<dbReference type="EC" id="1.14.13.-" evidence="5"/>
<dbReference type="PRINTS" id="PR00420">
    <property type="entry name" value="RNGMNOXGNASE"/>
</dbReference>
<keyword evidence="2 5" id="KW-0274">FAD</keyword>
<dbReference type="InterPro" id="IPR043683">
    <property type="entry name" value="TetX_monooxygenase"/>
</dbReference>
<keyword evidence="5" id="KW-0547">Nucleotide-binding</keyword>
<comment type="caution">
    <text evidence="7">The sequence shown here is derived from an EMBL/GenBank/DDBJ whole genome shotgun (WGS) entry which is preliminary data.</text>
</comment>
<feature type="domain" description="FAD-binding" evidence="6">
    <location>
        <begin position="6"/>
        <end position="170"/>
    </location>
</feature>
<keyword evidence="8" id="KW-1185">Reference proteome</keyword>
<gene>
    <name evidence="7" type="ORF">ACFQ16_19115</name>
</gene>
<feature type="domain" description="FAD-binding" evidence="6">
    <location>
        <begin position="294"/>
        <end position="351"/>
    </location>
</feature>
<sequence length="375" mass="39559">MPQHHPVVIVGAGLGGLSLARILHVHGIEVVVFEREADRHARTQGGMLDIHAETGQVALRAAGLQEDFLGLVLPGGQATRILDKHATVLFEEVDDGRGTRPEVDRGRLRDLLLDSLPPGVVRWNAAVSGIRSLGEGRHEVILADWSRCTTDLLVGADGAWSRVRPLLSAAEPAYTGVTLVETRLTDAGTRHPASAALVGGGTAFALDGGKGFFTHRESSGDVQVDAALSVARDWLSTVDFDDAVAAKEAVLRHFTGWHPALRALVTDADGPFVPRPIFALPVGHRWNRVPGATLLGDAAHLMTPFAGEGANTAMHDAAELARALVEHPDDVEAALDEYENALFPRAEAAAAASATGLATCFADDAAQRLVAAFSA</sequence>
<comment type="similarity">
    <text evidence="5">Belongs to the aromatic-ring hydroxylase family. TetX subfamily.</text>
</comment>
<evidence type="ECO:0000256" key="3">
    <source>
        <dbReference type="ARBA" id="ARBA00023002"/>
    </source>
</evidence>
<dbReference type="Gene3D" id="3.50.50.60">
    <property type="entry name" value="FAD/NAD(P)-binding domain"/>
    <property type="match status" value="1"/>
</dbReference>